<proteinExistence type="inferred from homology"/>
<evidence type="ECO:0000256" key="1">
    <source>
        <dbReference type="ARBA" id="ARBA00009437"/>
    </source>
</evidence>
<dbReference type="Pfam" id="PF00126">
    <property type="entry name" value="HTH_1"/>
    <property type="match status" value="1"/>
</dbReference>
<dbReference type="InterPro" id="IPR005119">
    <property type="entry name" value="LysR_subst-bd"/>
</dbReference>
<gene>
    <name evidence="6" type="ORF">SAMN05216529_108166</name>
</gene>
<dbReference type="GO" id="GO:0003700">
    <property type="term" value="F:DNA-binding transcription factor activity"/>
    <property type="evidence" value="ECO:0007669"/>
    <property type="project" value="InterPro"/>
</dbReference>
<name>A0A315ZUJ1_9FIRM</name>
<dbReference type="SUPFAM" id="SSF46785">
    <property type="entry name" value="Winged helix' DNA-binding domain"/>
    <property type="match status" value="1"/>
</dbReference>
<reference evidence="7" key="1">
    <citation type="submission" date="2017-07" db="EMBL/GenBank/DDBJ databases">
        <authorList>
            <person name="Varghese N."/>
            <person name="Submissions S."/>
        </authorList>
    </citation>
    <scope>NUCLEOTIDE SEQUENCE [LARGE SCALE GENOMIC DNA]</scope>
    <source>
        <strain evidence="7">NLAE-zl-C134</strain>
    </source>
</reference>
<keyword evidence="2" id="KW-0805">Transcription regulation</keyword>
<dbReference type="InterPro" id="IPR036390">
    <property type="entry name" value="WH_DNA-bd_sf"/>
</dbReference>
<dbReference type="GO" id="GO:0005829">
    <property type="term" value="C:cytosol"/>
    <property type="evidence" value="ECO:0007669"/>
    <property type="project" value="TreeGrafter"/>
</dbReference>
<dbReference type="PANTHER" id="PTHR30419">
    <property type="entry name" value="HTH-TYPE TRANSCRIPTIONAL REGULATOR YBHD"/>
    <property type="match status" value="1"/>
</dbReference>
<evidence type="ECO:0000256" key="4">
    <source>
        <dbReference type="ARBA" id="ARBA00023163"/>
    </source>
</evidence>
<dbReference type="RefSeq" id="WP_109712283.1">
    <property type="nucleotide sequence ID" value="NZ_QGDS01000008.1"/>
</dbReference>
<accession>A0A315ZUJ1</accession>
<dbReference type="PANTHER" id="PTHR30419:SF28">
    <property type="entry name" value="HTH-TYPE TRANSCRIPTIONAL REGULATOR BSDA"/>
    <property type="match status" value="1"/>
</dbReference>
<dbReference type="Gene3D" id="1.10.10.10">
    <property type="entry name" value="Winged helix-like DNA-binding domain superfamily/Winged helix DNA-binding domain"/>
    <property type="match status" value="1"/>
</dbReference>
<dbReference type="GO" id="GO:0003677">
    <property type="term" value="F:DNA binding"/>
    <property type="evidence" value="ECO:0007669"/>
    <property type="project" value="UniProtKB-KW"/>
</dbReference>
<evidence type="ECO:0000259" key="5">
    <source>
        <dbReference type="PROSITE" id="PS50931"/>
    </source>
</evidence>
<sequence>MGKYEILLSVCETRSISKTAQELNYTQSAISQAIKAFEKELGFQLFHRSKSGMELKPNTEEIVESLRTICREKLRIEQIAASLTSLESGYIRIGAIQSISYHWLPDILKEFSMLYPNIRFELTVDGFKNLEEKIHSQELDCIFVSEYSVPELPFIPMGDDELMLATPKGHPLSEKIAVSLPDIDNEDFVLSSDGLDYETGKIFKLNNICPKIRYRLNEDFATLKMVEQGFGVTILPKLLLYNAPFQICVRSFTEHYSRVLGVAYSKNPEPMLATLKFLDFVKAWSQKHLTDIN</sequence>
<organism evidence="6 7">
    <name type="scientific">Faecalicatena contorta</name>
    <dbReference type="NCBI Taxonomy" id="39482"/>
    <lineage>
        <taxon>Bacteria</taxon>
        <taxon>Bacillati</taxon>
        <taxon>Bacillota</taxon>
        <taxon>Clostridia</taxon>
        <taxon>Lachnospirales</taxon>
        <taxon>Lachnospiraceae</taxon>
        <taxon>Faecalicatena</taxon>
    </lineage>
</organism>
<dbReference type="Pfam" id="PF03466">
    <property type="entry name" value="LysR_substrate"/>
    <property type="match status" value="1"/>
</dbReference>
<protein>
    <submittedName>
        <fullName evidence="6">DNA-binding transcriptional regulator, LysR family</fullName>
    </submittedName>
</protein>
<evidence type="ECO:0000256" key="2">
    <source>
        <dbReference type="ARBA" id="ARBA00023015"/>
    </source>
</evidence>
<dbReference type="Proteomes" id="UP000254051">
    <property type="component" value="Unassembled WGS sequence"/>
</dbReference>
<dbReference type="CDD" id="cd05466">
    <property type="entry name" value="PBP2_LTTR_substrate"/>
    <property type="match status" value="1"/>
</dbReference>
<dbReference type="InterPro" id="IPR050950">
    <property type="entry name" value="HTH-type_LysR_regulators"/>
</dbReference>
<dbReference type="Gene3D" id="3.40.190.290">
    <property type="match status" value="1"/>
</dbReference>
<dbReference type="EMBL" id="UHJJ01000008">
    <property type="protein sequence ID" value="SUQ14941.1"/>
    <property type="molecule type" value="Genomic_DNA"/>
</dbReference>
<dbReference type="PRINTS" id="PR00039">
    <property type="entry name" value="HTHLYSR"/>
</dbReference>
<dbReference type="OrthoDB" id="63123at2"/>
<comment type="similarity">
    <text evidence="1">Belongs to the LysR transcriptional regulatory family.</text>
</comment>
<dbReference type="PROSITE" id="PS50931">
    <property type="entry name" value="HTH_LYSR"/>
    <property type="match status" value="1"/>
</dbReference>
<keyword evidence="4" id="KW-0804">Transcription</keyword>
<feature type="domain" description="HTH lysR-type" evidence="5">
    <location>
        <begin position="1"/>
        <end position="56"/>
    </location>
</feature>
<dbReference type="InterPro" id="IPR036388">
    <property type="entry name" value="WH-like_DNA-bd_sf"/>
</dbReference>
<evidence type="ECO:0000256" key="3">
    <source>
        <dbReference type="ARBA" id="ARBA00023125"/>
    </source>
</evidence>
<keyword evidence="7" id="KW-1185">Reference proteome</keyword>
<keyword evidence="3 6" id="KW-0238">DNA-binding</keyword>
<dbReference type="InterPro" id="IPR000847">
    <property type="entry name" value="LysR_HTH_N"/>
</dbReference>
<evidence type="ECO:0000313" key="7">
    <source>
        <dbReference type="Proteomes" id="UP000254051"/>
    </source>
</evidence>
<dbReference type="SUPFAM" id="SSF53850">
    <property type="entry name" value="Periplasmic binding protein-like II"/>
    <property type="match status" value="1"/>
</dbReference>
<dbReference type="AlphaFoldDB" id="A0A315ZUJ1"/>
<evidence type="ECO:0000313" key="6">
    <source>
        <dbReference type="EMBL" id="SUQ14941.1"/>
    </source>
</evidence>